<comment type="similarity">
    <text evidence="2">Belongs to the activator 1 small subunits family.</text>
</comment>
<protein>
    <submittedName>
        <fullName evidence="8">Uncharacterized protein</fullName>
    </submittedName>
</protein>
<organism evidence="8">
    <name type="scientific">Cyprideis torosa</name>
    <dbReference type="NCBI Taxonomy" id="163714"/>
    <lineage>
        <taxon>Eukaryota</taxon>
        <taxon>Metazoa</taxon>
        <taxon>Ecdysozoa</taxon>
        <taxon>Arthropoda</taxon>
        <taxon>Crustacea</taxon>
        <taxon>Oligostraca</taxon>
        <taxon>Ostracoda</taxon>
        <taxon>Podocopa</taxon>
        <taxon>Podocopida</taxon>
        <taxon>Cytherocopina</taxon>
        <taxon>Cytheroidea</taxon>
        <taxon>Cytherideidae</taxon>
        <taxon>Cyprideis</taxon>
    </lineage>
</organism>
<evidence type="ECO:0000256" key="1">
    <source>
        <dbReference type="ARBA" id="ARBA00004123"/>
    </source>
</evidence>
<feature type="region of interest" description="Disordered" evidence="7">
    <location>
        <begin position="1"/>
        <end position="35"/>
    </location>
</feature>
<dbReference type="SUPFAM" id="SSF52540">
    <property type="entry name" value="P-loop containing nucleoside triphosphate hydrolases"/>
    <property type="match status" value="1"/>
</dbReference>
<evidence type="ECO:0000256" key="7">
    <source>
        <dbReference type="SAM" id="MobiDB-lite"/>
    </source>
</evidence>
<dbReference type="Pfam" id="PF00004">
    <property type="entry name" value="AAA"/>
    <property type="match status" value="1"/>
</dbReference>
<dbReference type="CDD" id="cd18140">
    <property type="entry name" value="HLD_clamp_RFC"/>
    <property type="match status" value="1"/>
</dbReference>
<dbReference type="InterPro" id="IPR013748">
    <property type="entry name" value="Rep_factorC_C"/>
</dbReference>
<dbReference type="InterPro" id="IPR008921">
    <property type="entry name" value="DNA_pol3_clamp-load_cplx_C"/>
</dbReference>
<dbReference type="Gene3D" id="3.40.50.300">
    <property type="entry name" value="P-loop containing nucleotide triphosphate hydrolases"/>
    <property type="match status" value="1"/>
</dbReference>
<dbReference type="GO" id="GO:0016887">
    <property type="term" value="F:ATP hydrolysis activity"/>
    <property type="evidence" value="ECO:0007669"/>
    <property type="project" value="InterPro"/>
</dbReference>
<comment type="subcellular location">
    <subcellularLocation>
        <location evidence="1">Nucleus</location>
    </subcellularLocation>
</comment>
<name>A0A7R8WRH8_9CRUS</name>
<dbReference type="Gene3D" id="1.20.272.10">
    <property type="match status" value="1"/>
</dbReference>
<dbReference type="InterPro" id="IPR050238">
    <property type="entry name" value="DNA_Rep/Repair_Clamp_Loader"/>
</dbReference>
<keyword evidence="3" id="KW-0235">DNA replication</keyword>
<keyword evidence="6" id="KW-0539">Nucleus</keyword>
<dbReference type="Pfam" id="PF08542">
    <property type="entry name" value="Rep_fac_C"/>
    <property type="match status" value="1"/>
</dbReference>
<dbReference type="CDD" id="cd00009">
    <property type="entry name" value="AAA"/>
    <property type="match status" value="1"/>
</dbReference>
<evidence type="ECO:0000256" key="5">
    <source>
        <dbReference type="ARBA" id="ARBA00022840"/>
    </source>
</evidence>
<reference evidence="8" key="1">
    <citation type="submission" date="2020-11" db="EMBL/GenBank/DDBJ databases">
        <authorList>
            <person name="Tran Van P."/>
        </authorList>
    </citation>
    <scope>NUCLEOTIDE SEQUENCE</scope>
</reference>
<evidence type="ECO:0000256" key="6">
    <source>
        <dbReference type="ARBA" id="ARBA00023242"/>
    </source>
</evidence>
<dbReference type="OrthoDB" id="10249205at2759"/>
<accession>A0A7R8WRH8</accession>
<dbReference type="GO" id="GO:0006261">
    <property type="term" value="P:DNA-templated DNA replication"/>
    <property type="evidence" value="ECO:0007669"/>
    <property type="project" value="TreeGrafter"/>
</dbReference>
<evidence type="ECO:0000313" key="8">
    <source>
        <dbReference type="EMBL" id="CAD7233177.1"/>
    </source>
</evidence>
<dbReference type="PANTHER" id="PTHR11669:SF20">
    <property type="entry name" value="REPLICATION FACTOR C SUBUNIT 4"/>
    <property type="match status" value="1"/>
</dbReference>
<dbReference type="InterPro" id="IPR047854">
    <property type="entry name" value="RFC_lid"/>
</dbReference>
<keyword evidence="4" id="KW-0547">Nucleotide-binding</keyword>
<dbReference type="AlphaFoldDB" id="A0A7R8WRH8"/>
<gene>
    <name evidence="8" type="ORF">CTOB1V02_LOCUS11000</name>
</gene>
<dbReference type="SMART" id="SM00382">
    <property type="entry name" value="AAA"/>
    <property type="match status" value="1"/>
</dbReference>
<feature type="compositionally biased region" description="Basic residues" evidence="7">
    <location>
        <begin position="1"/>
        <end position="12"/>
    </location>
</feature>
<proteinExistence type="inferred from homology"/>
<dbReference type="Gene3D" id="1.10.8.60">
    <property type="match status" value="1"/>
</dbReference>
<evidence type="ECO:0000256" key="3">
    <source>
        <dbReference type="ARBA" id="ARBA00022705"/>
    </source>
</evidence>
<dbReference type="GO" id="GO:0005634">
    <property type="term" value="C:nucleus"/>
    <property type="evidence" value="ECO:0007669"/>
    <property type="project" value="UniProtKB-SubCell"/>
</dbReference>
<dbReference type="SUPFAM" id="SSF48019">
    <property type="entry name" value="post-AAA+ oligomerization domain-like"/>
    <property type="match status" value="1"/>
</dbReference>
<dbReference type="PANTHER" id="PTHR11669">
    <property type="entry name" value="REPLICATION FACTOR C / DNA POLYMERASE III GAMMA-TAU SUBUNIT"/>
    <property type="match status" value="1"/>
</dbReference>
<evidence type="ECO:0000256" key="4">
    <source>
        <dbReference type="ARBA" id="ARBA00022741"/>
    </source>
</evidence>
<dbReference type="GO" id="GO:0005524">
    <property type="term" value="F:ATP binding"/>
    <property type="evidence" value="ECO:0007669"/>
    <property type="project" value="UniProtKB-KW"/>
</dbReference>
<dbReference type="FunFam" id="1.20.272.10:FF:000011">
    <property type="entry name" value="Replication factor C subunit 2"/>
    <property type="match status" value="1"/>
</dbReference>
<keyword evidence="5" id="KW-0067">ATP-binding</keyword>
<dbReference type="GO" id="GO:0005663">
    <property type="term" value="C:DNA replication factor C complex"/>
    <property type="evidence" value="ECO:0007669"/>
    <property type="project" value="TreeGrafter"/>
</dbReference>
<dbReference type="GO" id="GO:0003689">
    <property type="term" value="F:DNA clamp loader activity"/>
    <property type="evidence" value="ECO:0007669"/>
    <property type="project" value="TreeGrafter"/>
</dbReference>
<dbReference type="InterPro" id="IPR003959">
    <property type="entry name" value="ATPase_AAA_core"/>
</dbReference>
<evidence type="ECO:0000256" key="2">
    <source>
        <dbReference type="ARBA" id="ARBA00005378"/>
    </source>
</evidence>
<dbReference type="InterPro" id="IPR003593">
    <property type="entry name" value="AAA+_ATPase"/>
</dbReference>
<dbReference type="GO" id="GO:0006281">
    <property type="term" value="P:DNA repair"/>
    <property type="evidence" value="ECO:0007669"/>
    <property type="project" value="TreeGrafter"/>
</dbReference>
<dbReference type="GO" id="GO:0003677">
    <property type="term" value="F:DNA binding"/>
    <property type="evidence" value="ECO:0007669"/>
    <property type="project" value="InterPro"/>
</dbReference>
<dbReference type="FunFam" id="3.40.50.300:FF:000129">
    <property type="entry name" value="Replication factor C subunit 5"/>
    <property type="match status" value="1"/>
</dbReference>
<dbReference type="InterPro" id="IPR027417">
    <property type="entry name" value="P-loop_NTPase"/>
</dbReference>
<sequence length="354" mass="39192">MESFLKGKRAPKSVKCGEASSSKNSGPRHQRQAPWVEKYRPRTIDDVACQEEVVSVLRSCLTKSGDLPNLLFYGPPGTGKTSTILAICRDLYGPDVGKRILELNASDERGIQVIREKVKNFAHATSVAIRSDGKPCPPYKIIILDEADSLTSAAQSALRRTMETESKATRFCLICNYVTRIIDPITSRCSKFRFKPLDDAVVKSRLLAISQEEKLCIPIDPIIEMSGGDMRRAITLLQSAARLKNPSVAAIRDIAGFIPEEWLNKLLETAAKNSIPHVRNFLRRYNAEGFSAQQVILQLLPMILSLDSLPDIQKAAIAYKMAVCDSHLQDGADEELQIQDLVCCIMKAMTAVKS</sequence>
<dbReference type="EMBL" id="OB665775">
    <property type="protein sequence ID" value="CAD7233177.1"/>
    <property type="molecule type" value="Genomic_DNA"/>
</dbReference>